<gene>
    <name evidence="1" type="ORF">GCK32_020492</name>
</gene>
<proteinExistence type="predicted"/>
<dbReference type="AlphaFoldDB" id="A0AAN8FUX2"/>
<protein>
    <submittedName>
        <fullName evidence="1">Uncharacterized protein</fullName>
    </submittedName>
</protein>
<organism evidence="1 2">
    <name type="scientific">Trichostrongylus colubriformis</name>
    <name type="common">Black scour worm</name>
    <dbReference type="NCBI Taxonomy" id="6319"/>
    <lineage>
        <taxon>Eukaryota</taxon>
        <taxon>Metazoa</taxon>
        <taxon>Ecdysozoa</taxon>
        <taxon>Nematoda</taxon>
        <taxon>Chromadorea</taxon>
        <taxon>Rhabditida</taxon>
        <taxon>Rhabditina</taxon>
        <taxon>Rhabditomorpha</taxon>
        <taxon>Strongyloidea</taxon>
        <taxon>Trichostrongylidae</taxon>
        <taxon>Trichostrongylus</taxon>
    </lineage>
</organism>
<accession>A0AAN8FUX2</accession>
<evidence type="ECO:0000313" key="2">
    <source>
        <dbReference type="Proteomes" id="UP001331761"/>
    </source>
</evidence>
<sequence>MAMLNYFYADSQLSHKERKILWDFLHKKLVWPHPFCTLLYSEAIEEDKDNGVILRVKRYLELNISSWSIRLLKTAECLRKAPLFTWGKFYAK</sequence>
<dbReference type="EMBL" id="WIXE01000187">
    <property type="protein sequence ID" value="KAK5986811.1"/>
    <property type="molecule type" value="Genomic_DNA"/>
</dbReference>
<name>A0AAN8FUX2_TRICO</name>
<comment type="caution">
    <text evidence="1">The sequence shown here is derived from an EMBL/GenBank/DDBJ whole genome shotgun (WGS) entry which is preliminary data.</text>
</comment>
<dbReference type="Proteomes" id="UP001331761">
    <property type="component" value="Unassembled WGS sequence"/>
</dbReference>
<reference evidence="1 2" key="1">
    <citation type="submission" date="2019-10" db="EMBL/GenBank/DDBJ databases">
        <title>Assembly and Annotation for the nematode Trichostrongylus colubriformis.</title>
        <authorList>
            <person name="Martin J."/>
        </authorList>
    </citation>
    <scope>NUCLEOTIDE SEQUENCE [LARGE SCALE GENOMIC DNA]</scope>
    <source>
        <strain evidence="1">G859</strain>
        <tissue evidence="1">Whole worm</tissue>
    </source>
</reference>
<evidence type="ECO:0000313" key="1">
    <source>
        <dbReference type="EMBL" id="KAK5986811.1"/>
    </source>
</evidence>
<keyword evidence="2" id="KW-1185">Reference proteome</keyword>